<accession>A0ABW5W6U0</accession>
<protein>
    <submittedName>
        <fullName evidence="2">NADPH-dependent FMN reductase</fullName>
        <ecNumber evidence="2">1.-.-.-</ecNumber>
    </submittedName>
</protein>
<gene>
    <name evidence="2" type="ORF">ACFS2C_09475</name>
</gene>
<reference evidence="3" key="1">
    <citation type="journal article" date="2019" name="Int. J. Syst. Evol. Microbiol.">
        <title>The Global Catalogue of Microorganisms (GCM) 10K type strain sequencing project: providing services to taxonomists for standard genome sequencing and annotation.</title>
        <authorList>
            <consortium name="The Broad Institute Genomics Platform"/>
            <consortium name="The Broad Institute Genome Sequencing Center for Infectious Disease"/>
            <person name="Wu L."/>
            <person name="Ma J."/>
        </authorList>
    </citation>
    <scope>NUCLEOTIDE SEQUENCE [LARGE SCALE GENOMIC DNA]</scope>
    <source>
        <strain evidence="3">IBRC-M 10906</strain>
    </source>
</reference>
<dbReference type="EMBL" id="JBHUOF010000011">
    <property type="protein sequence ID" value="MFD2799623.1"/>
    <property type="molecule type" value="Genomic_DNA"/>
</dbReference>
<dbReference type="SUPFAM" id="SSF52218">
    <property type="entry name" value="Flavoproteins"/>
    <property type="match status" value="1"/>
</dbReference>
<comment type="caution">
    <text evidence="2">The sequence shown here is derived from an EMBL/GenBank/DDBJ whole genome shotgun (WGS) entry which is preliminary data.</text>
</comment>
<dbReference type="PANTHER" id="PTHR30543:SF21">
    <property type="entry name" value="NAD(P)H-DEPENDENT FMN REDUCTASE LOT6"/>
    <property type="match status" value="1"/>
</dbReference>
<name>A0ABW5W6U0_9PSEU</name>
<dbReference type="Pfam" id="PF03358">
    <property type="entry name" value="FMN_red"/>
    <property type="match status" value="1"/>
</dbReference>
<evidence type="ECO:0000313" key="2">
    <source>
        <dbReference type="EMBL" id="MFD2799623.1"/>
    </source>
</evidence>
<keyword evidence="3" id="KW-1185">Reference proteome</keyword>
<sequence>MSNTLKLAVIIGSTRKDRFGPVPATWFAAEARKHHGFDVEVVDLAGMHLPNSLDGSPDADRLGERLAEADAFVIVTPEYNHSYPASLKIAIDYYAQQWRAKPVGFVSYGGMSCGLRAVEHLRQVFAELHATTVRDTVSFHNFWERFDENGNPRDPESCARAAKGMLEQLLWWGTALKEARATHPYAA</sequence>
<dbReference type="RefSeq" id="WP_377390030.1">
    <property type="nucleotide sequence ID" value="NZ_JBHSAN010000020.1"/>
</dbReference>
<evidence type="ECO:0000259" key="1">
    <source>
        <dbReference type="Pfam" id="PF03358"/>
    </source>
</evidence>
<dbReference type="GO" id="GO:0016491">
    <property type="term" value="F:oxidoreductase activity"/>
    <property type="evidence" value="ECO:0007669"/>
    <property type="project" value="UniProtKB-KW"/>
</dbReference>
<proteinExistence type="predicted"/>
<feature type="domain" description="NADPH-dependent FMN reductase-like" evidence="1">
    <location>
        <begin position="6"/>
        <end position="143"/>
    </location>
</feature>
<dbReference type="InterPro" id="IPR029039">
    <property type="entry name" value="Flavoprotein-like_sf"/>
</dbReference>
<dbReference type="InterPro" id="IPR005025">
    <property type="entry name" value="FMN_Rdtase-like_dom"/>
</dbReference>
<dbReference type="InterPro" id="IPR050712">
    <property type="entry name" value="NAD(P)H-dep_reductase"/>
</dbReference>
<dbReference type="Gene3D" id="3.40.50.360">
    <property type="match status" value="1"/>
</dbReference>
<dbReference type="Proteomes" id="UP001597478">
    <property type="component" value="Unassembled WGS sequence"/>
</dbReference>
<organism evidence="2 3">
    <name type="scientific">Prauserella oleivorans</name>
    <dbReference type="NCBI Taxonomy" id="1478153"/>
    <lineage>
        <taxon>Bacteria</taxon>
        <taxon>Bacillati</taxon>
        <taxon>Actinomycetota</taxon>
        <taxon>Actinomycetes</taxon>
        <taxon>Pseudonocardiales</taxon>
        <taxon>Pseudonocardiaceae</taxon>
        <taxon>Prauserella</taxon>
    </lineage>
</organism>
<dbReference type="EC" id="1.-.-.-" evidence="2"/>
<evidence type="ECO:0000313" key="3">
    <source>
        <dbReference type="Proteomes" id="UP001597478"/>
    </source>
</evidence>
<dbReference type="PANTHER" id="PTHR30543">
    <property type="entry name" value="CHROMATE REDUCTASE"/>
    <property type="match status" value="1"/>
</dbReference>
<keyword evidence="2" id="KW-0560">Oxidoreductase</keyword>